<feature type="compositionally biased region" description="Low complexity" evidence="7">
    <location>
        <begin position="481"/>
        <end position="499"/>
    </location>
</feature>
<dbReference type="InterPro" id="IPR047120">
    <property type="entry name" value="Pk/Esn/Tes"/>
</dbReference>
<dbReference type="SUPFAM" id="SSF57716">
    <property type="entry name" value="Glucocorticoid receptor-like (DNA-binding domain)"/>
    <property type="match status" value="2"/>
</dbReference>
<keyword evidence="4 6" id="KW-0862">Zinc</keyword>
<evidence type="ECO:0000313" key="11">
    <source>
        <dbReference type="Proteomes" id="UP001487740"/>
    </source>
</evidence>
<dbReference type="InterPro" id="IPR001781">
    <property type="entry name" value="Znf_LIM"/>
</dbReference>
<evidence type="ECO:0000256" key="7">
    <source>
        <dbReference type="SAM" id="MobiDB-lite"/>
    </source>
</evidence>
<evidence type="ECO:0000256" key="1">
    <source>
        <dbReference type="ARBA" id="ARBA00008268"/>
    </source>
</evidence>
<feature type="region of interest" description="Disordered" evidence="7">
    <location>
        <begin position="451"/>
        <end position="773"/>
    </location>
</feature>
<dbReference type="PANTHER" id="PTHR24211">
    <property type="entry name" value="LIM DOMAIN-CONTAINING PROTEIN"/>
    <property type="match status" value="1"/>
</dbReference>
<keyword evidence="3" id="KW-0677">Repeat</keyword>
<feature type="compositionally biased region" description="Polar residues" evidence="7">
    <location>
        <begin position="947"/>
        <end position="957"/>
    </location>
</feature>
<feature type="region of interest" description="Disordered" evidence="7">
    <location>
        <begin position="838"/>
        <end position="1004"/>
    </location>
</feature>
<protein>
    <recommendedName>
        <fullName evidence="12">Protein prickle</fullName>
    </recommendedName>
</protein>
<dbReference type="InterPro" id="IPR033723">
    <property type="entry name" value="PET_prickle"/>
</dbReference>
<feature type="region of interest" description="Disordered" evidence="7">
    <location>
        <begin position="96"/>
        <end position="141"/>
    </location>
</feature>
<dbReference type="CDD" id="cd09420">
    <property type="entry name" value="LIM3_Prickle"/>
    <property type="match status" value="1"/>
</dbReference>
<feature type="region of interest" description="Disordered" evidence="7">
    <location>
        <begin position="1027"/>
        <end position="1060"/>
    </location>
</feature>
<dbReference type="PROSITE" id="PS51303">
    <property type="entry name" value="PET"/>
    <property type="match status" value="1"/>
</dbReference>
<evidence type="ECO:0000259" key="9">
    <source>
        <dbReference type="PROSITE" id="PS51303"/>
    </source>
</evidence>
<feature type="domain" description="LIM zinc-binding" evidence="8">
    <location>
        <begin position="266"/>
        <end position="330"/>
    </location>
</feature>
<feature type="compositionally biased region" description="Basic and acidic residues" evidence="7">
    <location>
        <begin position="1049"/>
        <end position="1060"/>
    </location>
</feature>
<dbReference type="PROSITE" id="PS00478">
    <property type="entry name" value="LIM_DOMAIN_1"/>
    <property type="match status" value="1"/>
</dbReference>
<dbReference type="Pfam" id="PF06297">
    <property type="entry name" value="PET"/>
    <property type="match status" value="1"/>
</dbReference>
<name>A0AAW0UMT8_SCYPA</name>
<dbReference type="InterPro" id="IPR033727">
    <property type="entry name" value="LIM3_prickle"/>
</dbReference>
<dbReference type="CDD" id="cd09827">
    <property type="entry name" value="PET_Prickle"/>
    <property type="match status" value="1"/>
</dbReference>
<keyword evidence="5 6" id="KW-0440">LIM domain</keyword>
<feature type="compositionally biased region" description="Low complexity" evidence="7">
    <location>
        <begin position="985"/>
        <end position="998"/>
    </location>
</feature>
<feature type="compositionally biased region" description="Polar residues" evidence="7">
    <location>
        <begin position="509"/>
        <end position="530"/>
    </location>
</feature>
<feature type="compositionally biased region" description="Low complexity" evidence="7">
    <location>
        <begin position="909"/>
        <end position="919"/>
    </location>
</feature>
<dbReference type="GO" id="GO:0008270">
    <property type="term" value="F:zinc ion binding"/>
    <property type="evidence" value="ECO:0007669"/>
    <property type="project" value="InterPro"/>
</dbReference>
<organism evidence="10 11">
    <name type="scientific">Scylla paramamosain</name>
    <name type="common">Mud crab</name>
    <dbReference type="NCBI Taxonomy" id="85552"/>
    <lineage>
        <taxon>Eukaryota</taxon>
        <taxon>Metazoa</taxon>
        <taxon>Ecdysozoa</taxon>
        <taxon>Arthropoda</taxon>
        <taxon>Crustacea</taxon>
        <taxon>Multicrustacea</taxon>
        <taxon>Malacostraca</taxon>
        <taxon>Eumalacostraca</taxon>
        <taxon>Eucarida</taxon>
        <taxon>Decapoda</taxon>
        <taxon>Pleocyemata</taxon>
        <taxon>Brachyura</taxon>
        <taxon>Eubrachyura</taxon>
        <taxon>Portunoidea</taxon>
        <taxon>Portunidae</taxon>
        <taxon>Portuninae</taxon>
        <taxon>Scylla</taxon>
    </lineage>
</organism>
<dbReference type="FunFam" id="2.10.110.10:FF:000022">
    <property type="entry name" value="prickle-like protein 2 isoform X1"/>
    <property type="match status" value="1"/>
</dbReference>
<feature type="domain" description="LIM zinc-binding" evidence="8">
    <location>
        <begin position="331"/>
        <end position="391"/>
    </location>
</feature>
<dbReference type="AlphaFoldDB" id="A0AAW0UMT8"/>
<keyword evidence="11" id="KW-1185">Reference proteome</keyword>
<feature type="region of interest" description="Disordered" evidence="7">
    <location>
        <begin position="148"/>
        <end position="167"/>
    </location>
</feature>
<feature type="compositionally biased region" description="Basic residues" evidence="7">
    <location>
        <begin position="878"/>
        <end position="887"/>
    </location>
</feature>
<comment type="caution">
    <text evidence="10">The sequence shown here is derived from an EMBL/GenBank/DDBJ whole genome shotgun (WGS) entry which is preliminary data.</text>
</comment>
<accession>A0AAW0UMT8</accession>
<dbReference type="InterPro" id="IPR033726">
    <property type="entry name" value="LIM2_prickle"/>
</dbReference>
<dbReference type="PANTHER" id="PTHR24211:SF20">
    <property type="entry name" value="PROTEIN ESPINAS-RELATED"/>
    <property type="match status" value="1"/>
</dbReference>
<sequence length="1060" mass="112148">MPRGLPLPANIWTCLARSPNWFAVMDYTVVCLVCSAGMAWRGIRIHDPQDQASAMEDTVHRRCVRCGDGCPGFEAHFWRKVCRNCKCSREDHCGGEMTTTTPTTTTTASTTTSTTTPSSTTAATTPTALPPLPHLDAHAPPRKAAGVLGGLVVGSDPQRHSHSDDDSGCALEEYTWVPPGLKPEQVHLYFSALAEDKVPYVNSVGEKYRIRQLLHQLPPHDNEVRYCNGLSDEEKKELRLFSAQRKRESLGRGSVKQLPVNLHSSMTCANCGEGVGGGDIVVVAARAGPNACWHPACFNCHVCRELLVDLIYFWKDTHLYCGRHHAETLKPRCAACDEIILADECTEAEGRAWHMKHFACFECDRQLGGQRYIMRDGRPFCLHCFDAMFAEYCDTCGDPIGVDQGQMTHEGQHWHATEACFCCHTCRASLLGRPFLPRRGAIFCSIACSKGEPPTPSDSTANTPVAPTAPPLRPSDTGRRASLSYDASDSTLTSATSPRGGRGPRPPGQDSSDLSDGASPQPTRRATAPTQALAPNASSGSRSPQPHRQGTASPISEPPAGTPESSGPRSPRLSRRASNASGPTGRLTREDSFQVRPRGQPVSREPSLCGPHGGQPPGVPSPPIPGSPRCAPHSDASPHSRPASEGVASPASPRSPRPPRHPLESPRGLSDPGSSRVPSEVSGSRAASEMGSPRPGHRTLSAMGSGEEGRGPLVRSPRMGRKALQHSPRGGRRAEAGTVSSSCQTSPPSPPASPPQQPATSTPASDGEAGLDRIVLERSLSRLLAQRGLTLLREAAAGGAGGLEALLQTPEDLSGPARRQPLDLSALSDLNLEALLAPGEAPAHASMPDLSQQGESSASSSPANTPTPGPPRKSSLSSRHKDRHNRSVRFDPAQVGGDAPARASHDARGSSSSSSSSGSAPTALEVPPADGAECQRRGRRHRSRSSNGFPRSRSYSGTAVDEGGSGSAAPRKAPSAPGLEAAPWDTESVCSTCSSSSSDEFDYELPPRRAYGGVRISYVPNDALAYARRQAGQAQGGATGPSSPSPRRKGGDKDKNCIIS</sequence>
<feature type="compositionally biased region" description="Polar residues" evidence="7">
    <location>
        <begin position="536"/>
        <end position="554"/>
    </location>
</feature>
<dbReference type="Pfam" id="PF00412">
    <property type="entry name" value="LIM"/>
    <property type="match status" value="2"/>
</dbReference>
<evidence type="ECO:0000256" key="6">
    <source>
        <dbReference type="PROSITE-ProRule" id="PRU00125"/>
    </source>
</evidence>
<dbReference type="InterPro" id="IPR010442">
    <property type="entry name" value="PET_domain"/>
</dbReference>
<feature type="compositionally biased region" description="Low complexity" evidence="7">
    <location>
        <begin position="851"/>
        <end position="864"/>
    </location>
</feature>
<evidence type="ECO:0000256" key="5">
    <source>
        <dbReference type="ARBA" id="ARBA00023038"/>
    </source>
</evidence>
<dbReference type="Gene3D" id="2.10.110.10">
    <property type="entry name" value="Cysteine Rich Protein"/>
    <property type="match status" value="3"/>
</dbReference>
<dbReference type="FunFam" id="2.10.110.10:FF:000005">
    <property type="entry name" value="Testin isoform 1"/>
    <property type="match status" value="1"/>
</dbReference>
<feature type="compositionally biased region" description="Low complexity" evidence="7">
    <location>
        <begin position="98"/>
        <end position="127"/>
    </location>
</feature>
<evidence type="ECO:0000256" key="4">
    <source>
        <dbReference type="ARBA" id="ARBA00022833"/>
    </source>
</evidence>
<evidence type="ECO:0000259" key="8">
    <source>
        <dbReference type="PROSITE" id="PS50023"/>
    </source>
</evidence>
<feature type="compositionally biased region" description="Pro residues" evidence="7">
    <location>
        <begin position="747"/>
        <end position="757"/>
    </location>
</feature>
<dbReference type="PROSITE" id="PS50023">
    <property type="entry name" value="LIM_DOMAIN_2"/>
    <property type="match status" value="2"/>
</dbReference>
<comment type="similarity">
    <text evidence="1">Belongs to the prickle / espinas / testin family.</text>
</comment>
<evidence type="ECO:0000313" key="10">
    <source>
        <dbReference type="EMBL" id="KAK8400170.1"/>
    </source>
</evidence>
<feature type="compositionally biased region" description="Pro residues" evidence="7">
    <location>
        <begin position="617"/>
        <end position="626"/>
    </location>
</feature>
<evidence type="ECO:0000256" key="3">
    <source>
        <dbReference type="ARBA" id="ARBA00022737"/>
    </source>
</evidence>
<dbReference type="EMBL" id="JARAKH010000010">
    <property type="protein sequence ID" value="KAK8400170.1"/>
    <property type="molecule type" value="Genomic_DNA"/>
</dbReference>
<dbReference type="CDD" id="cd09340">
    <property type="entry name" value="LIM1_Testin_like"/>
    <property type="match status" value="1"/>
</dbReference>
<evidence type="ECO:0000256" key="2">
    <source>
        <dbReference type="ARBA" id="ARBA00022723"/>
    </source>
</evidence>
<gene>
    <name evidence="10" type="ORF">O3P69_003100</name>
</gene>
<dbReference type="FunFam" id="2.10.110.10:FF:000035">
    <property type="entry name" value="prickle-like protein 2 isoform X1"/>
    <property type="match status" value="1"/>
</dbReference>
<dbReference type="SMART" id="SM00132">
    <property type="entry name" value="LIM"/>
    <property type="match status" value="3"/>
</dbReference>
<feature type="domain" description="PET" evidence="9">
    <location>
        <begin position="155"/>
        <end position="263"/>
    </location>
</feature>
<reference evidence="10 11" key="1">
    <citation type="submission" date="2023-03" db="EMBL/GenBank/DDBJ databases">
        <title>High-quality genome of Scylla paramamosain provides insights in environmental adaptation.</title>
        <authorList>
            <person name="Zhang L."/>
        </authorList>
    </citation>
    <scope>NUCLEOTIDE SEQUENCE [LARGE SCALE GENOMIC DNA]</scope>
    <source>
        <strain evidence="10">LZ_2023a</strain>
        <tissue evidence="10">Muscle</tissue>
    </source>
</reference>
<dbReference type="CDD" id="cd09418">
    <property type="entry name" value="LIM2_Prickle"/>
    <property type="match status" value="1"/>
</dbReference>
<keyword evidence="2 6" id="KW-0479">Metal-binding</keyword>
<dbReference type="Proteomes" id="UP001487740">
    <property type="component" value="Unassembled WGS sequence"/>
</dbReference>
<evidence type="ECO:0008006" key="12">
    <source>
        <dbReference type="Google" id="ProtNLM"/>
    </source>
</evidence>
<proteinExistence type="inferred from homology"/>
<feature type="compositionally biased region" description="Low complexity" evidence="7">
    <location>
        <begin position="565"/>
        <end position="581"/>
    </location>
</feature>